<sequence length="366" mass="42688">MSMSLAPAEVGAKIAKWYSCIRKRDVEQAKLLKNEIELMLDRMKDDEKVISYYQLVNFRHQLLLETIQKNEVDANQDDLAGIQTLSDSYLNFMYYFMSGQDEFYLGRYKSAIRLYKVAEQLLESVPDESERAEFYHRLGIGYYRIDQYTFAVSYLEQALEFFAKRSEYEERALNTKLILAAISTELTRYDEAEFIYQEILKGAQDKYPVTHALILRSLGLNRVRQNRLEEAKMFLMDALYISEHSESVVGSKTKYNLANILLRLDDSVHSRTLLDEAEKEVKRLRLTDYIAKCKISRGLYIKHDPALVEEGIQELKAGEYYFDCSEVAEEIANYYDNKGDSQNALKYMRLALQMRINQSCVGVDQE</sequence>
<dbReference type="Gene3D" id="1.25.40.10">
    <property type="entry name" value="Tetratricopeptide repeat domain"/>
    <property type="match status" value="1"/>
</dbReference>
<dbReference type="Pfam" id="PF13424">
    <property type="entry name" value="TPR_12"/>
    <property type="match status" value="1"/>
</dbReference>
<dbReference type="EMBL" id="NPCC01000011">
    <property type="protein sequence ID" value="PAE89123.1"/>
    <property type="molecule type" value="Genomic_DNA"/>
</dbReference>
<name>A0A268P042_SHOCL</name>
<dbReference type="InterPro" id="IPR011990">
    <property type="entry name" value="TPR-like_helical_dom_sf"/>
</dbReference>
<dbReference type="Pfam" id="PF13181">
    <property type="entry name" value="TPR_8"/>
    <property type="match status" value="1"/>
</dbReference>
<protein>
    <recommendedName>
        <fullName evidence="4">Aspartate phosphatase</fullName>
    </recommendedName>
</protein>
<evidence type="ECO:0000256" key="1">
    <source>
        <dbReference type="PROSITE-ProRule" id="PRU00339"/>
    </source>
</evidence>
<feature type="repeat" description="TPR" evidence="1">
    <location>
        <begin position="132"/>
        <end position="165"/>
    </location>
</feature>
<dbReference type="InterPro" id="IPR019734">
    <property type="entry name" value="TPR_rpt"/>
</dbReference>
<gene>
    <name evidence="2" type="ORF">CHH72_09795</name>
</gene>
<evidence type="ECO:0000313" key="2">
    <source>
        <dbReference type="EMBL" id="PAE89123.1"/>
    </source>
</evidence>
<accession>A0A268P042</accession>
<organism evidence="2 3">
    <name type="scientific">Shouchella clausii</name>
    <name type="common">Alkalihalobacillus clausii</name>
    <dbReference type="NCBI Taxonomy" id="79880"/>
    <lineage>
        <taxon>Bacteria</taxon>
        <taxon>Bacillati</taxon>
        <taxon>Bacillota</taxon>
        <taxon>Bacilli</taxon>
        <taxon>Bacillales</taxon>
        <taxon>Bacillaceae</taxon>
        <taxon>Shouchella</taxon>
    </lineage>
</organism>
<dbReference type="RefSeq" id="WP_095326514.1">
    <property type="nucleotide sequence ID" value="NZ_BOQQ01000001.1"/>
</dbReference>
<dbReference type="Pfam" id="PF18801">
    <property type="entry name" value="RapH_N"/>
    <property type="match status" value="1"/>
</dbReference>
<dbReference type="SUPFAM" id="SSF48452">
    <property type="entry name" value="TPR-like"/>
    <property type="match status" value="1"/>
</dbReference>
<evidence type="ECO:0000313" key="3">
    <source>
        <dbReference type="Proteomes" id="UP000216207"/>
    </source>
</evidence>
<dbReference type="AlphaFoldDB" id="A0A268P042"/>
<dbReference type="Proteomes" id="UP000216207">
    <property type="component" value="Unassembled WGS sequence"/>
</dbReference>
<proteinExistence type="predicted"/>
<dbReference type="SMART" id="SM00028">
    <property type="entry name" value="TPR"/>
    <property type="match status" value="5"/>
</dbReference>
<evidence type="ECO:0008006" key="4">
    <source>
        <dbReference type="Google" id="ProtNLM"/>
    </source>
</evidence>
<reference evidence="2 3" key="1">
    <citation type="submission" date="2017-07" db="EMBL/GenBank/DDBJ databases">
        <title>Isolation and whole genome analysis of endospore-forming bacteria from heroin.</title>
        <authorList>
            <person name="Kalinowski J."/>
            <person name="Ahrens B."/>
            <person name="Al-Dilaimi A."/>
            <person name="Winkler A."/>
            <person name="Wibberg D."/>
            <person name="Schleenbecker U."/>
            <person name="Ruckert C."/>
            <person name="Wolfel R."/>
            <person name="Grass G."/>
        </authorList>
    </citation>
    <scope>NUCLEOTIDE SEQUENCE [LARGE SCALE GENOMIC DNA]</scope>
    <source>
        <strain evidence="2 3">7539</strain>
    </source>
</reference>
<dbReference type="PROSITE" id="PS50005">
    <property type="entry name" value="TPR"/>
    <property type="match status" value="1"/>
</dbReference>
<comment type="caution">
    <text evidence="2">The sequence shown here is derived from an EMBL/GenBank/DDBJ whole genome shotgun (WGS) entry which is preliminary data.</text>
</comment>
<keyword evidence="1" id="KW-0802">TPR repeat</keyword>